<organism evidence="1 2">
    <name type="scientific">Streptomyces blastmyceticus</name>
    <dbReference type="NCBI Taxonomy" id="68180"/>
    <lineage>
        <taxon>Bacteria</taxon>
        <taxon>Bacillati</taxon>
        <taxon>Actinomycetota</taxon>
        <taxon>Actinomycetes</taxon>
        <taxon>Kitasatosporales</taxon>
        <taxon>Streptomycetaceae</taxon>
        <taxon>Streptomyces</taxon>
    </lineage>
</organism>
<accession>A0ABN0WR30</accession>
<sequence>MLQVCLNGARSRAQCAHLPVTPQQLAAAARDAVAAGAQDIHLHPKDRGGEDTLQSTAVAAALTAVRAAVPGIPVGVTTGAWATPDPEARAAQVRSWTVLPDHASVNWHEDGATEVATALLDQGVGIEAGIFSGTPAAQRFLNWPESHRVLRVLAEITDTGPRTAVHTAAGLLDELRPATTSPVLLHGADEAAWPILRLAASRGLDTRIGLEDTLRLPDGTPARTNADLIHAADKIIRQACGQSR</sequence>
<dbReference type="InterPro" id="IPR013785">
    <property type="entry name" value="Aldolase_TIM"/>
</dbReference>
<dbReference type="Gene3D" id="3.20.20.70">
    <property type="entry name" value="Aldolase class I"/>
    <property type="match status" value="1"/>
</dbReference>
<dbReference type="Pfam" id="PF05853">
    <property type="entry name" value="BKACE"/>
    <property type="match status" value="1"/>
</dbReference>
<reference evidence="1 2" key="1">
    <citation type="journal article" date="2019" name="Int. J. Syst. Evol. Microbiol.">
        <title>The Global Catalogue of Microorganisms (GCM) 10K type strain sequencing project: providing services to taxonomists for standard genome sequencing and annotation.</title>
        <authorList>
            <consortium name="The Broad Institute Genomics Platform"/>
            <consortium name="The Broad Institute Genome Sequencing Center for Infectious Disease"/>
            <person name="Wu L."/>
            <person name="Ma J."/>
        </authorList>
    </citation>
    <scope>NUCLEOTIDE SEQUENCE [LARGE SCALE GENOMIC DNA]</scope>
    <source>
        <strain evidence="1 2">JCM 4565</strain>
    </source>
</reference>
<gene>
    <name evidence="1" type="ORF">GCM10010319_20670</name>
</gene>
<proteinExistence type="predicted"/>
<protein>
    <submittedName>
        <fullName evidence="1">3-keto-5-aminohexanoate cleavage protein</fullName>
    </submittedName>
</protein>
<dbReference type="EMBL" id="BAAABW010000012">
    <property type="protein sequence ID" value="GAA0344360.1"/>
    <property type="molecule type" value="Genomic_DNA"/>
</dbReference>
<dbReference type="Proteomes" id="UP001500063">
    <property type="component" value="Unassembled WGS sequence"/>
</dbReference>
<keyword evidence="2" id="KW-1185">Reference proteome</keyword>
<dbReference type="PANTHER" id="PTHR37418">
    <property type="entry name" value="3-KETO-5-AMINOHEXANOATE CLEAVAGE ENZYME-RELATED"/>
    <property type="match status" value="1"/>
</dbReference>
<name>A0ABN0WR30_9ACTN</name>
<dbReference type="PANTHER" id="PTHR37418:SF1">
    <property type="entry name" value="3-KETO-5-AMINOHEXANOATE CLEAVAGE PROTEIN"/>
    <property type="match status" value="1"/>
</dbReference>
<evidence type="ECO:0000313" key="2">
    <source>
        <dbReference type="Proteomes" id="UP001500063"/>
    </source>
</evidence>
<dbReference type="RefSeq" id="WP_344117452.1">
    <property type="nucleotide sequence ID" value="NZ_BAAABW010000012.1"/>
</dbReference>
<evidence type="ECO:0000313" key="1">
    <source>
        <dbReference type="EMBL" id="GAA0344360.1"/>
    </source>
</evidence>
<dbReference type="InterPro" id="IPR008567">
    <property type="entry name" value="BKACE"/>
</dbReference>
<comment type="caution">
    <text evidence="1">The sequence shown here is derived from an EMBL/GenBank/DDBJ whole genome shotgun (WGS) entry which is preliminary data.</text>
</comment>